<organism evidence="1 2">
    <name type="scientific">Tanacetum coccineum</name>
    <dbReference type="NCBI Taxonomy" id="301880"/>
    <lineage>
        <taxon>Eukaryota</taxon>
        <taxon>Viridiplantae</taxon>
        <taxon>Streptophyta</taxon>
        <taxon>Embryophyta</taxon>
        <taxon>Tracheophyta</taxon>
        <taxon>Spermatophyta</taxon>
        <taxon>Magnoliopsida</taxon>
        <taxon>eudicotyledons</taxon>
        <taxon>Gunneridae</taxon>
        <taxon>Pentapetalae</taxon>
        <taxon>asterids</taxon>
        <taxon>campanulids</taxon>
        <taxon>Asterales</taxon>
        <taxon>Asteraceae</taxon>
        <taxon>Asteroideae</taxon>
        <taxon>Anthemideae</taxon>
        <taxon>Anthemidinae</taxon>
        <taxon>Tanacetum</taxon>
    </lineage>
</organism>
<reference evidence="1" key="1">
    <citation type="journal article" date="2022" name="Int. J. Mol. Sci.">
        <title>Draft Genome of Tanacetum Coccineum: Genomic Comparison of Closely Related Tanacetum-Family Plants.</title>
        <authorList>
            <person name="Yamashiro T."/>
            <person name="Shiraishi A."/>
            <person name="Nakayama K."/>
            <person name="Satake H."/>
        </authorList>
    </citation>
    <scope>NUCLEOTIDE SEQUENCE</scope>
</reference>
<evidence type="ECO:0000313" key="2">
    <source>
        <dbReference type="Proteomes" id="UP001151760"/>
    </source>
</evidence>
<keyword evidence="2" id="KW-1185">Reference proteome</keyword>
<reference evidence="1" key="2">
    <citation type="submission" date="2022-01" db="EMBL/GenBank/DDBJ databases">
        <authorList>
            <person name="Yamashiro T."/>
            <person name="Shiraishi A."/>
            <person name="Satake H."/>
            <person name="Nakayama K."/>
        </authorList>
    </citation>
    <scope>NUCLEOTIDE SEQUENCE</scope>
</reference>
<comment type="caution">
    <text evidence="1">The sequence shown here is derived from an EMBL/GenBank/DDBJ whole genome shotgun (WGS) entry which is preliminary data.</text>
</comment>
<proteinExistence type="predicted"/>
<dbReference type="EMBL" id="BQNB010018298">
    <property type="protein sequence ID" value="GJT72860.1"/>
    <property type="molecule type" value="Genomic_DNA"/>
</dbReference>
<dbReference type="Proteomes" id="UP001151760">
    <property type="component" value="Unassembled WGS sequence"/>
</dbReference>
<protein>
    <submittedName>
        <fullName evidence="1">Uncharacterized protein</fullName>
    </submittedName>
</protein>
<accession>A0ABQ5GAZ8</accession>
<evidence type="ECO:0000313" key="1">
    <source>
        <dbReference type="EMBL" id="GJT72860.1"/>
    </source>
</evidence>
<gene>
    <name evidence="1" type="ORF">Tco_1032146</name>
</gene>
<name>A0ABQ5GAZ8_9ASTR</name>
<sequence>MSDWDYGLGTRRVDSLLYLDNLLSFRELPVSRSQNLVTIESIICQRPRIFKAFRCGCLNLEGVYKIVSEPRTPPVPSGRVEREPMTMSISFPTEEQLITPWLISPTDGVTFPDIVTESLMDDEDDGETHLQVTLICEDEDGNRACYTDPHSTNITIGAWIPSDPQTSMLVPFHQRQRGGPCSVLGLYMHIHTPLPIHHRSVNPNSRHSGYASTPVGLSLLAIRYEIGERVSTARLTRCRGTRLWICSALILADWQFQKDWHLHDRGERMAQDDSPGAVWMVGGGGICFREAWALSIGISQAIYKELQTMPDHEYDTRPISRHTDTSTTVEYYIQTHIRYIKTRFRCSRMLSFSSAFEKLIAKLLALLEKQQRKSARQPGLEARIPLSHRHA</sequence>